<dbReference type="PROSITE" id="PS51059">
    <property type="entry name" value="PARP_CATALYTIC"/>
    <property type="match status" value="1"/>
</dbReference>
<dbReference type="InterPro" id="IPR012317">
    <property type="entry name" value="Poly(ADP-ribose)pol_cat_dom"/>
</dbReference>
<keyword evidence="2 5" id="KW-0808">Transferase</keyword>
<evidence type="ECO:0000256" key="5">
    <source>
        <dbReference type="RuleBase" id="RU362114"/>
    </source>
</evidence>
<dbReference type="EMBL" id="CAJOBI010219990">
    <property type="protein sequence ID" value="CAF5038995.1"/>
    <property type="molecule type" value="Genomic_DNA"/>
</dbReference>
<comment type="catalytic activity">
    <reaction evidence="4">
        <text>NAD(+) + (ADP-D-ribosyl)n-acceptor = nicotinamide + (ADP-D-ribosyl)n+1-acceptor + H(+).</text>
        <dbReference type="EC" id="2.4.2.30"/>
    </reaction>
</comment>
<gene>
    <name evidence="7" type="ORF">SMN809_LOCUS58541</name>
</gene>
<dbReference type="Pfam" id="PF00644">
    <property type="entry name" value="PARP"/>
    <property type="match status" value="1"/>
</dbReference>
<dbReference type="Gene3D" id="3.90.228.10">
    <property type="match status" value="1"/>
</dbReference>
<reference evidence="7" key="1">
    <citation type="submission" date="2021-02" db="EMBL/GenBank/DDBJ databases">
        <authorList>
            <person name="Nowell W R."/>
        </authorList>
    </citation>
    <scope>NUCLEOTIDE SEQUENCE</scope>
</reference>
<evidence type="ECO:0000256" key="3">
    <source>
        <dbReference type="ARBA" id="ARBA00023027"/>
    </source>
</evidence>
<keyword evidence="3 5" id="KW-0520">NAD</keyword>
<evidence type="ECO:0000313" key="8">
    <source>
        <dbReference type="Proteomes" id="UP000676336"/>
    </source>
</evidence>
<dbReference type="PANTHER" id="PTHR10459:SF60">
    <property type="entry name" value="POLY [ADP-RIBOSE] POLYMERASE 2"/>
    <property type="match status" value="1"/>
</dbReference>
<dbReference type="GO" id="GO:0005730">
    <property type="term" value="C:nucleolus"/>
    <property type="evidence" value="ECO:0007669"/>
    <property type="project" value="TreeGrafter"/>
</dbReference>
<evidence type="ECO:0000259" key="6">
    <source>
        <dbReference type="PROSITE" id="PS51059"/>
    </source>
</evidence>
<dbReference type="GO" id="GO:0006302">
    <property type="term" value="P:double-strand break repair"/>
    <property type="evidence" value="ECO:0007669"/>
    <property type="project" value="TreeGrafter"/>
</dbReference>
<dbReference type="PANTHER" id="PTHR10459">
    <property type="entry name" value="DNA LIGASE"/>
    <property type="match status" value="1"/>
</dbReference>
<dbReference type="GO" id="GO:0003950">
    <property type="term" value="F:NAD+ poly-ADP-ribosyltransferase activity"/>
    <property type="evidence" value="ECO:0007669"/>
    <property type="project" value="UniProtKB-UniRule"/>
</dbReference>
<evidence type="ECO:0000256" key="2">
    <source>
        <dbReference type="ARBA" id="ARBA00022679"/>
    </source>
</evidence>
<accession>A0A8S3DSZ8</accession>
<proteinExistence type="predicted"/>
<dbReference type="GO" id="GO:1990404">
    <property type="term" value="F:NAD+-protein mono-ADP-ribosyltransferase activity"/>
    <property type="evidence" value="ECO:0007669"/>
    <property type="project" value="TreeGrafter"/>
</dbReference>
<evidence type="ECO:0000313" key="7">
    <source>
        <dbReference type="EMBL" id="CAF5038995.1"/>
    </source>
</evidence>
<comment type="caution">
    <text evidence="7">The sequence shown here is derived from an EMBL/GenBank/DDBJ whole genome shotgun (WGS) entry which is preliminary data.</text>
</comment>
<protein>
    <recommendedName>
        <fullName evidence="5">Poly [ADP-ribose] polymerase</fullName>
        <shortName evidence="5">PARP</shortName>
        <ecNumber evidence="5">2.4.2.-</ecNumber>
    </recommendedName>
</protein>
<keyword evidence="1 5" id="KW-0328">Glycosyltransferase</keyword>
<dbReference type="EC" id="2.4.2.-" evidence="5"/>
<dbReference type="Proteomes" id="UP000676336">
    <property type="component" value="Unassembled WGS sequence"/>
</dbReference>
<dbReference type="AlphaFoldDB" id="A0A8S3DSZ8"/>
<evidence type="ECO:0000256" key="1">
    <source>
        <dbReference type="ARBA" id="ARBA00022676"/>
    </source>
</evidence>
<dbReference type="InterPro" id="IPR050800">
    <property type="entry name" value="ARTD/PARP"/>
</dbReference>
<sequence length="143" mass="15708">MSQGLRIAPPEAPVTGYMFGKGLYFADMSSKSANYCYPDRNKNVGLLLLSEVALGKWNELFHSDSNAHKLPTGCSSVKALGSVAPSAKNEVKLNDDITVPMGPGEAATAHSAKGYSLNYNEFIVYDIKQVRLRYLIKLKFLFK</sequence>
<evidence type="ECO:0000256" key="4">
    <source>
        <dbReference type="ARBA" id="ARBA00033987"/>
    </source>
</evidence>
<feature type="domain" description="PARP catalytic" evidence="6">
    <location>
        <begin position="1"/>
        <end position="143"/>
    </location>
</feature>
<organism evidence="7 8">
    <name type="scientific">Rotaria magnacalcarata</name>
    <dbReference type="NCBI Taxonomy" id="392030"/>
    <lineage>
        <taxon>Eukaryota</taxon>
        <taxon>Metazoa</taxon>
        <taxon>Spiralia</taxon>
        <taxon>Gnathifera</taxon>
        <taxon>Rotifera</taxon>
        <taxon>Eurotatoria</taxon>
        <taxon>Bdelloidea</taxon>
        <taxon>Philodinida</taxon>
        <taxon>Philodinidae</taxon>
        <taxon>Rotaria</taxon>
    </lineage>
</organism>
<dbReference type="SUPFAM" id="SSF56399">
    <property type="entry name" value="ADP-ribosylation"/>
    <property type="match status" value="1"/>
</dbReference>
<dbReference type="GO" id="GO:0070212">
    <property type="term" value="P:protein poly-ADP-ribosylation"/>
    <property type="evidence" value="ECO:0007669"/>
    <property type="project" value="TreeGrafter"/>
</dbReference>
<name>A0A8S3DSZ8_9BILA</name>